<evidence type="ECO:0000259" key="1">
    <source>
        <dbReference type="Pfam" id="PF19138"/>
    </source>
</evidence>
<comment type="caution">
    <text evidence="3">The sequence shown here is derived from an EMBL/GenBank/DDBJ whole genome shotgun (WGS) entry which is preliminary data.</text>
</comment>
<dbReference type="Pfam" id="PF19138">
    <property type="entry name" value="TbsP_N"/>
    <property type="match status" value="1"/>
</dbReference>
<keyword evidence="4" id="KW-1185">Reference proteome</keyword>
<feature type="domain" description="Transcriptional regulator TbsP-like C-terminal" evidence="2">
    <location>
        <begin position="141"/>
        <end position="262"/>
    </location>
</feature>
<sequence length="271" mass="29178">MVASKTELFERILDDESGEVFVVGIDNDTTEALLDVLGDLDDSPTVRLLAAESVLKGVRSDFVLASTAAELVEADTLELRTSDEPAGTGLVVTDDQLVSLVPAGRYTAGLATDDTTFVDEANEHWQGSWERSDEFALRTPARSQVEESLTETFGPDVETDFRTMVNALRTARGSGNDGLDEVGASLLVAAKHEALLYDISKWGEDVGVASKATFSRMKTTLEQQGLITTEKVPIDVGRPRLRLLLADDRFEGASAEEIASAAHGSLSRTQT</sequence>
<feature type="domain" description="Transcriptional regulator TbsP N-terminal" evidence="1">
    <location>
        <begin position="6"/>
        <end position="140"/>
    </location>
</feature>
<dbReference type="InterPro" id="IPR043859">
    <property type="entry name" value="TbsP-like_N"/>
</dbReference>
<protein>
    <recommendedName>
        <fullName evidence="5">Transcriptional regulator</fullName>
    </recommendedName>
</protein>
<evidence type="ECO:0000313" key="3">
    <source>
        <dbReference type="EMBL" id="EMA38179.1"/>
    </source>
</evidence>
<dbReference type="Proteomes" id="UP000011566">
    <property type="component" value="Unassembled WGS sequence"/>
</dbReference>
<proteinExistence type="predicted"/>
<dbReference type="RefSeq" id="WP_007693680.1">
    <property type="nucleotide sequence ID" value="NZ_AJRK01000409.1"/>
</dbReference>
<accession>M0M0N5</accession>
<dbReference type="InterPro" id="IPR056163">
    <property type="entry name" value="TbsP_C"/>
</dbReference>
<organism evidence="3 4">
    <name type="scientific">Halococcus hamelinensis 100A6</name>
    <dbReference type="NCBI Taxonomy" id="1132509"/>
    <lineage>
        <taxon>Archaea</taxon>
        <taxon>Methanobacteriati</taxon>
        <taxon>Methanobacteriota</taxon>
        <taxon>Stenosarchaea group</taxon>
        <taxon>Halobacteria</taxon>
        <taxon>Halobacteriales</taxon>
        <taxon>Halococcaceae</taxon>
        <taxon>Halococcus</taxon>
    </lineage>
</organism>
<dbReference type="NCBIfam" id="NF047393">
    <property type="entry name" value="TransRegTbspHalo"/>
    <property type="match status" value="1"/>
</dbReference>
<dbReference type="Pfam" id="PF23336">
    <property type="entry name" value="HTH_TbsP_C"/>
    <property type="match status" value="1"/>
</dbReference>
<evidence type="ECO:0008006" key="5">
    <source>
        <dbReference type="Google" id="ProtNLM"/>
    </source>
</evidence>
<reference evidence="3 4" key="1">
    <citation type="journal article" date="2014" name="PLoS Genet.">
        <title>Phylogenetically driven sequencing of extremely halophilic archaea reveals strategies for static and dynamic osmo-response.</title>
        <authorList>
            <person name="Becker E.A."/>
            <person name="Seitzer P.M."/>
            <person name="Tritt A."/>
            <person name="Larsen D."/>
            <person name="Krusor M."/>
            <person name="Yao A.I."/>
            <person name="Wu D."/>
            <person name="Madern D."/>
            <person name="Eisen J.A."/>
            <person name="Darling A.E."/>
            <person name="Facciotti M.T."/>
        </authorList>
    </citation>
    <scope>NUCLEOTIDE SEQUENCE [LARGE SCALE GENOMIC DNA]</scope>
    <source>
        <strain evidence="3 4">100A6</strain>
    </source>
</reference>
<evidence type="ECO:0000313" key="4">
    <source>
        <dbReference type="Proteomes" id="UP000011566"/>
    </source>
</evidence>
<name>M0M0N5_9EURY</name>
<dbReference type="EMBL" id="AOMB01000031">
    <property type="protein sequence ID" value="EMA38179.1"/>
    <property type="molecule type" value="Genomic_DNA"/>
</dbReference>
<dbReference type="PATRIC" id="fig|1132509.6.peg.2404"/>
<dbReference type="AlphaFoldDB" id="M0M0N5"/>
<dbReference type="eggNOG" id="arCOG04626">
    <property type="taxonomic scope" value="Archaea"/>
</dbReference>
<evidence type="ECO:0000259" key="2">
    <source>
        <dbReference type="Pfam" id="PF23336"/>
    </source>
</evidence>
<gene>
    <name evidence="3" type="ORF">C447_10640</name>
</gene>